<dbReference type="OrthoDB" id="3173666at2"/>
<dbReference type="AlphaFoldDB" id="A0A369M0Q4"/>
<dbReference type="InterPro" id="IPR012338">
    <property type="entry name" value="Beta-lactam/transpept-like"/>
</dbReference>
<sequence length="377" mass="38825">MGKGSGIRRLRRRIRHLPTWSKAAALALVGVVAFFGVAIGMGAAAERPEEPVASLDVADAAPDLPVAVADEAAQPPDTASASAPAAGAVAPAVLDGASGTADVNLFDASGAQRAVDPSEVPAVAAALEAFRSAGCNAGFVVYDFASQRGLGCNADAAFSSASTIKAPFVTYVAQALVDEGGAALDDEVFEDTVTEGTGIMASDGQSTYDLATVLTDTIVYSDNTGYALLRNRYSEGFEAWAAAAGVDAAAWGGEWYPSYTPRELAKLWLGVGGYLRSGGGQASFCEGLLAQTGTSFIREVLGSDHQVLSKAGYEIDTPLYDMGALNDAGIVRSAAGDYLVAVMSDADYDDAYFTDNEPLILNLIAALDEAHDRLLAA</sequence>
<dbReference type="Gene3D" id="3.40.710.10">
    <property type="entry name" value="DD-peptidase/beta-lactamase superfamily"/>
    <property type="match status" value="1"/>
</dbReference>
<evidence type="ECO:0000313" key="3">
    <source>
        <dbReference type="Proteomes" id="UP000254000"/>
    </source>
</evidence>
<dbReference type="GeneID" id="78359982"/>
<accession>A0A369M0Q4</accession>
<feature type="domain" description="Beta-lactamase class A catalytic" evidence="1">
    <location>
        <begin position="138"/>
        <end position="343"/>
    </location>
</feature>
<dbReference type="GO" id="GO:0046677">
    <property type="term" value="P:response to antibiotic"/>
    <property type="evidence" value="ECO:0007669"/>
    <property type="project" value="InterPro"/>
</dbReference>
<keyword evidence="3" id="KW-1185">Reference proteome</keyword>
<gene>
    <name evidence="2" type="ORF">C1877_09790</name>
</gene>
<dbReference type="GO" id="GO:0030655">
    <property type="term" value="P:beta-lactam antibiotic catabolic process"/>
    <property type="evidence" value="ECO:0007669"/>
    <property type="project" value="InterPro"/>
</dbReference>
<dbReference type="SUPFAM" id="SSF56601">
    <property type="entry name" value="beta-lactamase/transpeptidase-like"/>
    <property type="match status" value="1"/>
</dbReference>
<comment type="caution">
    <text evidence="2">The sequence shown here is derived from an EMBL/GenBank/DDBJ whole genome shotgun (WGS) entry which is preliminary data.</text>
</comment>
<evidence type="ECO:0000313" key="2">
    <source>
        <dbReference type="EMBL" id="RDB64994.1"/>
    </source>
</evidence>
<protein>
    <submittedName>
        <fullName evidence="2">Serine hydrolase</fullName>
    </submittedName>
</protein>
<dbReference type="EMBL" id="PPTS01000005">
    <property type="protein sequence ID" value="RDB64994.1"/>
    <property type="molecule type" value="Genomic_DNA"/>
</dbReference>
<dbReference type="PANTHER" id="PTHR35333">
    <property type="entry name" value="BETA-LACTAMASE"/>
    <property type="match status" value="1"/>
</dbReference>
<evidence type="ECO:0000259" key="1">
    <source>
        <dbReference type="Pfam" id="PF13354"/>
    </source>
</evidence>
<dbReference type="PANTHER" id="PTHR35333:SF3">
    <property type="entry name" value="BETA-LACTAMASE-TYPE TRANSPEPTIDASE FOLD CONTAINING PROTEIN"/>
    <property type="match status" value="1"/>
</dbReference>
<name>A0A369M0Q4_9ACTN</name>
<keyword evidence="2" id="KW-0378">Hydrolase</keyword>
<dbReference type="GO" id="GO:0008800">
    <property type="term" value="F:beta-lactamase activity"/>
    <property type="evidence" value="ECO:0007669"/>
    <property type="project" value="InterPro"/>
</dbReference>
<dbReference type="Proteomes" id="UP000254000">
    <property type="component" value="Unassembled WGS sequence"/>
</dbReference>
<dbReference type="InterPro" id="IPR000871">
    <property type="entry name" value="Beta-lactam_class-A"/>
</dbReference>
<dbReference type="RefSeq" id="WP_114569055.1">
    <property type="nucleotide sequence ID" value="NZ_CABMMS010000005.1"/>
</dbReference>
<reference evidence="2 3" key="1">
    <citation type="journal article" date="2018" name="Elife">
        <title>Discovery and characterization of a prevalent human gut bacterial enzyme sufficient for the inactivation of a family of plant toxins.</title>
        <authorList>
            <person name="Koppel N."/>
            <person name="Bisanz J.E."/>
            <person name="Pandelia M.E."/>
            <person name="Turnbaugh P.J."/>
            <person name="Balskus E.P."/>
        </authorList>
    </citation>
    <scope>NUCLEOTIDE SEQUENCE [LARGE SCALE GENOMIC DNA]</scope>
    <source>
        <strain evidence="2 3">3C</strain>
    </source>
</reference>
<organism evidence="2 3">
    <name type="scientific">Gordonibacter pamelaeae</name>
    <dbReference type="NCBI Taxonomy" id="471189"/>
    <lineage>
        <taxon>Bacteria</taxon>
        <taxon>Bacillati</taxon>
        <taxon>Actinomycetota</taxon>
        <taxon>Coriobacteriia</taxon>
        <taxon>Eggerthellales</taxon>
        <taxon>Eggerthellaceae</taxon>
        <taxon>Gordonibacter</taxon>
    </lineage>
</organism>
<dbReference type="InterPro" id="IPR045155">
    <property type="entry name" value="Beta-lactam_cat"/>
</dbReference>
<proteinExistence type="predicted"/>
<dbReference type="Pfam" id="PF13354">
    <property type="entry name" value="Beta-lactamase2"/>
    <property type="match status" value="1"/>
</dbReference>